<evidence type="ECO:0000313" key="2">
    <source>
        <dbReference type="Proteomes" id="UP000198847"/>
    </source>
</evidence>
<organism evidence="1 2">
    <name type="scientific">Propionispora vibrioides</name>
    <dbReference type="NCBI Taxonomy" id="112903"/>
    <lineage>
        <taxon>Bacteria</taxon>
        <taxon>Bacillati</taxon>
        <taxon>Bacillota</taxon>
        <taxon>Negativicutes</taxon>
        <taxon>Selenomonadales</taxon>
        <taxon>Sporomusaceae</taxon>
        <taxon>Propionispora</taxon>
    </lineage>
</organism>
<dbReference type="AlphaFoldDB" id="A0A1H8U3C4"/>
<accession>A0A1H8U3C4</accession>
<name>A0A1H8U3C4_9FIRM</name>
<keyword evidence="2" id="KW-1185">Reference proteome</keyword>
<proteinExistence type="predicted"/>
<sequence length="162" mass="18904">MARRRQKTDRNLENQINLFDMIEEINPKKFDAPDFQIETKPLGLRIKEAISEAIKNSGLKRYAIAGQMSEYLGLEISESMLNSWTAESKEGHRMPAEYYPIFCKLTQDYTILDILMSAAGGRMVKSEEIYLLEMGRLQQAEKTIRQKQSQLQREWNRVRGVR</sequence>
<reference evidence="1 2" key="1">
    <citation type="submission" date="2016-10" db="EMBL/GenBank/DDBJ databases">
        <authorList>
            <person name="de Groot N.N."/>
        </authorList>
    </citation>
    <scope>NUCLEOTIDE SEQUENCE [LARGE SCALE GENOMIC DNA]</scope>
    <source>
        <strain evidence="1 2">DSM 13305</strain>
    </source>
</reference>
<protein>
    <submittedName>
        <fullName evidence="1">Uncharacterized protein</fullName>
    </submittedName>
</protein>
<dbReference type="Proteomes" id="UP000198847">
    <property type="component" value="Unassembled WGS sequence"/>
</dbReference>
<gene>
    <name evidence="1" type="ORF">SAMN04490178_10813</name>
</gene>
<dbReference type="STRING" id="112903.SAMN04490178_10813"/>
<evidence type="ECO:0000313" key="1">
    <source>
        <dbReference type="EMBL" id="SEO97635.1"/>
    </source>
</evidence>
<dbReference type="EMBL" id="FODY01000008">
    <property type="protein sequence ID" value="SEO97635.1"/>
    <property type="molecule type" value="Genomic_DNA"/>
</dbReference>
<dbReference type="RefSeq" id="WP_091745646.1">
    <property type="nucleotide sequence ID" value="NZ_FODY01000008.1"/>
</dbReference>
<dbReference type="OrthoDB" id="5405665at2"/>